<organism evidence="6 7">
    <name type="scientific">Actinia tenebrosa</name>
    <name type="common">Australian red waratah sea anemone</name>
    <dbReference type="NCBI Taxonomy" id="6105"/>
    <lineage>
        <taxon>Eukaryota</taxon>
        <taxon>Metazoa</taxon>
        <taxon>Cnidaria</taxon>
        <taxon>Anthozoa</taxon>
        <taxon>Hexacorallia</taxon>
        <taxon>Actiniaria</taxon>
        <taxon>Actiniidae</taxon>
        <taxon>Actinia</taxon>
    </lineage>
</organism>
<reference evidence="7" key="1">
    <citation type="submission" date="2025-08" db="UniProtKB">
        <authorList>
            <consortium name="RefSeq"/>
        </authorList>
    </citation>
    <scope>IDENTIFICATION</scope>
    <source>
        <tissue evidence="7">Tentacle</tissue>
    </source>
</reference>
<dbReference type="Proteomes" id="UP000515163">
    <property type="component" value="Unplaced"/>
</dbReference>
<feature type="domain" description="LRAT" evidence="5">
    <location>
        <begin position="439"/>
        <end position="477"/>
    </location>
</feature>
<dbReference type="GO" id="GO:0004623">
    <property type="term" value="F:phospholipase A2 activity"/>
    <property type="evidence" value="ECO:0007669"/>
    <property type="project" value="TreeGrafter"/>
</dbReference>
<evidence type="ECO:0000313" key="6">
    <source>
        <dbReference type="Proteomes" id="UP000515163"/>
    </source>
</evidence>
<evidence type="ECO:0000313" key="7">
    <source>
        <dbReference type="RefSeq" id="XP_031568694.1"/>
    </source>
</evidence>
<name>A0A6P8IP81_ACTTE</name>
<dbReference type="GO" id="GO:0070292">
    <property type="term" value="P:N-acylphosphatidylethanolamine metabolic process"/>
    <property type="evidence" value="ECO:0007669"/>
    <property type="project" value="TreeGrafter"/>
</dbReference>
<gene>
    <name evidence="7" type="primary">LOC116303309</name>
</gene>
<dbReference type="InterPro" id="IPR007053">
    <property type="entry name" value="LRAT_dom"/>
</dbReference>
<sequence length="479" mass="54254">MAGSVQLANGARCICGNNDATKFRHYLDRDRDHEHLGSFCLKCEREYVKAEFILDDVKKDEANVLELGKEEFYQAERLDTTDGVHFVHPRKTKIERLDLFGDYLKPGDHIAWERPYIIWHHALVLDIDVANGKVQVIHWHGEGISKTGAIIQEQWIHLKQESGILYRMDYEEDILKENPLRLVIARARSRLGDVGYRFFGDNCEAFVTFCKKGIKKSQQVVALMKLVSDQVKMVLGNIPTKIVTKGLAKASFENIGKVGSAEAMEKVAKNCQWVGFGLVVIIEGCLTIYDLKKLYDARKDGSLSGNEFMEQVSKRVTEALCAGVPAAFGGLVAGWGGIFVGIICGTVGKLIGSQIGKYVGREITRVIRPNDRAVASIKDLHLGDQIVFYGTIVHPRHHCIVLWHEEEESKVNVIHNTYEFGVTQEWVNFVPPFYKVSYHEKECYPPNEVCSRAISKLGTNDYNLLTYNCKHFAEWCKKR</sequence>
<dbReference type="KEGG" id="aten:116303309"/>
<dbReference type="Pfam" id="PF04970">
    <property type="entry name" value="LRAT"/>
    <property type="match status" value="2"/>
</dbReference>
<evidence type="ECO:0000259" key="5">
    <source>
        <dbReference type="Pfam" id="PF04970"/>
    </source>
</evidence>
<dbReference type="PANTHER" id="PTHR13943:SF77">
    <property type="entry name" value="LRAT DOMAIN-CONTAINING PROTEIN"/>
    <property type="match status" value="1"/>
</dbReference>
<evidence type="ECO:0000256" key="3">
    <source>
        <dbReference type="ARBA" id="ARBA00022801"/>
    </source>
</evidence>
<keyword evidence="2" id="KW-0808">Transferase</keyword>
<dbReference type="Gene3D" id="3.90.1720.10">
    <property type="entry name" value="endopeptidase domain like (from Nostoc punctiforme)"/>
    <property type="match status" value="2"/>
</dbReference>
<evidence type="ECO:0000256" key="2">
    <source>
        <dbReference type="ARBA" id="ARBA00022679"/>
    </source>
</evidence>
<dbReference type="GO" id="GO:0016410">
    <property type="term" value="F:N-acyltransferase activity"/>
    <property type="evidence" value="ECO:0007669"/>
    <property type="project" value="TreeGrafter"/>
</dbReference>
<dbReference type="GO" id="GO:0005737">
    <property type="term" value="C:cytoplasm"/>
    <property type="evidence" value="ECO:0007669"/>
    <property type="project" value="TreeGrafter"/>
</dbReference>
<dbReference type="GeneID" id="116303309"/>
<accession>A0A6P8IP81</accession>
<comment type="similarity">
    <text evidence="1">Belongs to the H-rev107 family.</text>
</comment>
<evidence type="ECO:0000256" key="4">
    <source>
        <dbReference type="ARBA" id="ARBA00023098"/>
    </source>
</evidence>
<dbReference type="InParanoid" id="A0A6P8IP81"/>
<dbReference type="AlphaFoldDB" id="A0A6P8IP81"/>
<dbReference type="OrthoDB" id="5955890at2759"/>
<feature type="domain" description="LRAT" evidence="5">
    <location>
        <begin position="104"/>
        <end position="213"/>
    </location>
</feature>
<dbReference type="PANTHER" id="PTHR13943">
    <property type="entry name" value="HRAS-LIKE SUPPRESSOR - RELATED"/>
    <property type="match status" value="1"/>
</dbReference>
<keyword evidence="3" id="KW-0378">Hydrolase</keyword>
<evidence type="ECO:0000256" key="1">
    <source>
        <dbReference type="ARBA" id="ARBA00007824"/>
    </source>
</evidence>
<protein>
    <submittedName>
        <fullName evidence="7">Uncharacterized protein LOC116303309</fullName>
    </submittedName>
</protein>
<keyword evidence="4" id="KW-0443">Lipid metabolism</keyword>
<dbReference type="RefSeq" id="XP_031568694.1">
    <property type="nucleotide sequence ID" value="XM_031712834.1"/>
</dbReference>
<dbReference type="InterPro" id="IPR051496">
    <property type="entry name" value="H-rev107_PLA/AT"/>
</dbReference>
<keyword evidence="6" id="KW-1185">Reference proteome</keyword>
<proteinExistence type="inferred from homology"/>
<dbReference type="GO" id="GO:0008970">
    <property type="term" value="F:phospholipase A1 activity"/>
    <property type="evidence" value="ECO:0007669"/>
    <property type="project" value="TreeGrafter"/>
</dbReference>